<proteinExistence type="predicted"/>
<dbReference type="AlphaFoldDB" id="A0A392S0G4"/>
<accession>A0A392S0G4</accession>
<dbReference type="Pfam" id="PF03732">
    <property type="entry name" value="Retrotrans_gag"/>
    <property type="match status" value="1"/>
</dbReference>
<feature type="non-terminal residue" evidence="2">
    <location>
        <position position="70"/>
    </location>
</feature>
<evidence type="ECO:0000313" key="2">
    <source>
        <dbReference type="EMBL" id="MCI41326.1"/>
    </source>
</evidence>
<keyword evidence="3" id="KW-1185">Reference proteome</keyword>
<evidence type="ECO:0000313" key="3">
    <source>
        <dbReference type="Proteomes" id="UP000265520"/>
    </source>
</evidence>
<organism evidence="2 3">
    <name type="scientific">Trifolium medium</name>
    <dbReference type="NCBI Taxonomy" id="97028"/>
    <lineage>
        <taxon>Eukaryota</taxon>
        <taxon>Viridiplantae</taxon>
        <taxon>Streptophyta</taxon>
        <taxon>Embryophyta</taxon>
        <taxon>Tracheophyta</taxon>
        <taxon>Spermatophyta</taxon>
        <taxon>Magnoliopsida</taxon>
        <taxon>eudicotyledons</taxon>
        <taxon>Gunneridae</taxon>
        <taxon>Pentapetalae</taxon>
        <taxon>rosids</taxon>
        <taxon>fabids</taxon>
        <taxon>Fabales</taxon>
        <taxon>Fabaceae</taxon>
        <taxon>Papilionoideae</taxon>
        <taxon>50 kb inversion clade</taxon>
        <taxon>NPAAA clade</taxon>
        <taxon>Hologalegina</taxon>
        <taxon>IRL clade</taxon>
        <taxon>Trifolieae</taxon>
        <taxon>Trifolium</taxon>
    </lineage>
</organism>
<name>A0A392S0G4_9FABA</name>
<feature type="non-terminal residue" evidence="2">
    <location>
        <position position="1"/>
    </location>
</feature>
<dbReference type="Proteomes" id="UP000265520">
    <property type="component" value="Unassembled WGS sequence"/>
</dbReference>
<comment type="caution">
    <text evidence="2">The sequence shown here is derived from an EMBL/GenBank/DDBJ whole genome shotgun (WGS) entry which is preliminary data.</text>
</comment>
<protein>
    <recommendedName>
        <fullName evidence="1">Retrotransposon gag domain-containing protein</fullName>
    </recommendedName>
</protein>
<dbReference type="InterPro" id="IPR005162">
    <property type="entry name" value="Retrotrans_gag_dom"/>
</dbReference>
<feature type="domain" description="Retrotransposon gag" evidence="1">
    <location>
        <begin position="30"/>
        <end position="69"/>
    </location>
</feature>
<dbReference type="EMBL" id="LXQA010290799">
    <property type="protein sequence ID" value="MCI41326.1"/>
    <property type="molecule type" value="Genomic_DNA"/>
</dbReference>
<reference evidence="2 3" key="1">
    <citation type="journal article" date="2018" name="Front. Plant Sci.">
        <title>Red Clover (Trifolium pratense) and Zigzag Clover (T. medium) - A Picture of Genomic Similarities and Differences.</title>
        <authorList>
            <person name="Dluhosova J."/>
            <person name="Istvanek J."/>
            <person name="Nedelnik J."/>
            <person name="Repkova J."/>
        </authorList>
    </citation>
    <scope>NUCLEOTIDE SEQUENCE [LARGE SCALE GENOMIC DNA]</scope>
    <source>
        <strain evidence="3">cv. 10/8</strain>
        <tissue evidence="2">Leaf</tissue>
    </source>
</reference>
<evidence type="ECO:0000259" key="1">
    <source>
        <dbReference type="Pfam" id="PF03732"/>
    </source>
</evidence>
<sequence length="70" mass="7873">FRGDGGPAAADLWLQAMEKIPGAIHCPEEEMFLAKYFPETTRERYGEEFLKLTQGGTNVEAYAKKFESLS</sequence>